<feature type="region of interest" description="Disordered" evidence="2">
    <location>
        <begin position="1058"/>
        <end position="1091"/>
    </location>
</feature>
<feature type="region of interest" description="Disordered" evidence="2">
    <location>
        <begin position="529"/>
        <end position="548"/>
    </location>
</feature>
<feature type="region of interest" description="Disordered" evidence="2">
    <location>
        <begin position="1018"/>
        <end position="1045"/>
    </location>
</feature>
<evidence type="ECO:0000313" key="4">
    <source>
        <dbReference type="EMBL" id="CAE7893323.1"/>
    </source>
</evidence>
<feature type="region of interest" description="Disordered" evidence="2">
    <location>
        <begin position="266"/>
        <end position="294"/>
    </location>
</feature>
<dbReference type="EMBL" id="CAJNJA010067918">
    <property type="protein sequence ID" value="CAE7893323.1"/>
    <property type="molecule type" value="Genomic_DNA"/>
</dbReference>
<dbReference type="Proteomes" id="UP000601435">
    <property type="component" value="Unassembled WGS sequence"/>
</dbReference>
<feature type="coiled-coil region" evidence="1">
    <location>
        <begin position="834"/>
        <end position="896"/>
    </location>
</feature>
<reference evidence="4" key="1">
    <citation type="submission" date="2021-02" db="EMBL/GenBank/DDBJ databases">
        <authorList>
            <person name="Dougan E. K."/>
            <person name="Rhodes N."/>
            <person name="Thang M."/>
            <person name="Chan C."/>
        </authorList>
    </citation>
    <scope>NUCLEOTIDE SEQUENCE</scope>
</reference>
<evidence type="ECO:0000256" key="2">
    <source>
        <dbReference type="SAM" id="MobiDB-lite"/>
    </source>
</evidence>
<feature type="region of interest" description="Disordered" evidence="2">
    <location>
        <begin position="897"/>
        <end position="945"/>
    </location>
</feature>
<keyword evidence="1" id="KW-0175">Coiled coil</keyword>
<feature type="domain" description="Zinc-ribbon" evidence="3">
    <location>
        <begin position="419"/>
        <end position="441"/>
    </location>
</feature>
<dbReference type="AlphaFoldDB" id="A0A813B5C9"/>
<dbReference type="InterPro" id="IPR026870">
    <property type="entry name" value="Zinc_ribbon_dom"/>
</dbReference>
<keyword evidence="5" id="KW-1185">Reference proteome</keyword>
<dbReference type="Pfam" id="PF13240">
    <property type="entry name" value="Zn_Ribbon_1"/>
    <property type="match status" value="1"/>
</dbReference>
<dbReference type="OrthoDB" id="436786at2759"/>
<evidence type="ECO:0000313" key="5">
    <source>
        <dbReference type="Proteomes" id="UP000601435"/>
    </source>
</evidence>
<feature type="coiled-coil region" evidence="1">
    <location>
        <begin position="564"/>
        <end position="730"/>
    </location>
</feature>
<evidence type="ECO:0000256" key="1">
    <source>
        <dbReference type="SAM" id="Coils"/>
    </source>
</evidence>
<sequence length="1091" mass="120776">MFPMLRHAMGGSALARKVASRGKPASFTGFSRFCILAEAQLPDGLLASKTVAVRLQSAAEQLKPSDARKGEKAIGVGDRGAGLVYRDGRPASSSALGTREKEAKFPREGVWVVKIQPPLDVSSDSAGGIGRITPTTLLLSDRLWNFVRFVREEDDGHFPLLRCALGEPRQVAYRYAEEFEDKGQMLRAERLVCLHRRHPYTGSVGMVAIRIREWSPLVQHQRTARDKVSGAISHPFCPKCTAFGLSQGTVSAASWAQKLEQVWSRVQSQQPLQKEKSSPKGPDEAISQAPRPVTDCPKALRAGAGVSCGIAGSLEEVPDILEDPQVLACFLDLGSGGEVLRTGWQAALPEMSAFDAKATVRWGEKSFDDKILKTWPRACHTPLGLHSLDVPRSHVVHEMTGWCDRGLQASEPLTQVSGKCPKCGAKLLADSQFCRRCGHKLMAQVEMSSAGQEGLQYLCSKYSSLITRLREEVLARQQAEAEARLLESRLREESEAWQQEKSGMIRELQQLREEIAGLQSQLLAKRLQKADSSSAGREATTAPGDAADSTWKQYQVQAQQHHQLMSLLAEHSQLQAEQQDTQAELTTCQEHLTRWRRKASELESQAAMAESGRDEAERRARCVQEEMRQALRSAASAKGRQKEAERVARQEELQMRDLDERLKALRHDSRVNARRAGSAERRLASAEAAEVAAGHLESDVADLRRRLRCAEDQANELRASNLRVEQAEARSAQRAGEVKGELRAAEALNQTNSVHLKDLEVQLMTTREALAEAEADRATKSSWSKRLGHELADARAKQQEAWQVQEQQAHELREARRRLDQLVGGGTSMPGGQLAQCKRRLLDLEQACSRKEAEVAEERRARERCHTEAVRASEKLRAARAQGAQLKERLRTLEEAELRYPSRFPPQRAKPQTSSRRPSRSFSVPAPEGRLRDGRPGRPDSHTSHATHAWMQATLQTPEPLEPCQTSSTSDDVQVMKDFVKNEEARLRALSHGGARPLDPDPGSYRLSWEEQPRAALPFKAKRAKSRAKKSRAFGGQASEPPALPEEDLSLATLLAMKPQPPDKTDQAAAAYHELPSEVAPVLRPQGASST</sequence>
<gene>
    <name evidence="4" type="ORF">SNEC2469_LOCUS29800</name>
</gene>
<feature type="compositionally biased region" description="Low complexity" evidence="2">
    <location>
        <begin position="914"/>
        <end position="923"/>
    </location>
</feature>
<feature type="compositionally biased region" description="Basic residues" evidence="2">
    <location>
        <begin position="1020"/>
        <end position="1032"/>
    </location>
</feature>
<organism evidence="4 5">
    <name type="scientific">Symbiodinium necroappetens</name>
    <dbReference type="NCBI Taxonomy" id="1628268"/>
    <lineage>
        <taxon>Eukaryota</taxon>
        <taxon>Sar</taxon>
        <taxon>Alveolata</taxon>
        <taxon>Dinophyceae</taxon>
        <taxon>Suessiales</taxon>
        <taxon>Symbiodiniaceae</taxon>
        <taxon>Symbiodinium</taxon>
    </lineage>
</organism>
<name>A0A813B5C9_9DINO</name>
<accession>A0A813B5C9</accession>
<feature type="compositionally biased region" description="Basic and acidic residues" evidence="2">
    <location>
        <begin position="929"/>
        <end position="943"/>
    </location>
</feature>
<comment type="caution">
    <text evidence="4">The sequence shown here is derived from an EMBL/GenBank/DDBJ whole genome shotgun (WGS) entry which is preliminary data.</text>
</comment>
<feature type="coiled-coil region" evidence="1">
    <location>
        <begin position="469"/>
        <end position="528"/>
    </location>
</feature>
<protein>
    <recommendedName>
        <fullName evidence="3">Zinc-ribbon domain-containing protein</fullName>
    </recommendedName>
</protein>
<feature type="compositionally biased region" description="Basic and acidic residues" evidence="2">
    <location>
        <begin position="273"/>
        <end position="283"/>
    </location>
</feature>
<proteinExistence type="predicted"/>
<evidence type="ECO:0000259" key="3">
    <source>
        <dbReference type="Pfam" id="PF13240"/>
    </source>
</evidence>